<sequence length="94" mass="10946">MNYITIKQAPFFKSSLVDEEEEGYPRKKPAAEGHREAVEKAAAPPQKGETKPTEDINASAEAFIKRFRQQLHLQKMESMEKNKNYDQNIKRVFY</sequence>
<accession>A0AAD4IPI7</accession>
<keyword evidence="3" id="KW-1185">Reference proteome</keyword>
<evidence type="ECO:0000313" key="3">
    <source>
        <dbReference type="Proteomes" id="UP001190926"/>
    </source>
</evidence>
<reference evidence="2 3" key="1">
    <citation type="journal article" date="2021" name="Nat. Commun.">
        <title>Incipient diploidization of the medicinal plant Perilla within 10,000 years.</title>
        <authorList>
            <person name="Zhang Y."/>
            <person name="Shen Q."/>
            <person name="Leng L."/>
            <person name="Zhang D."/>
            <person name="Chen S."/>
            <person name="Shi Y."/>
            <person name="Ning Z."/>
            <person name="Chen S."/>
        </authorList>
    </citation>
    <scope>NUCLEOTIDE SEQUENCE [LARGE SCALE GENOMIC DNA]</scope>
    <source>
        <strain evidence="3">cv. PC099</strain>
    </source>
</reference>
<evidence type="ECO:0000256" key="1">
    <source>
        <dbReference type="SAM" id="MobiDB-lite"/>
    </source>
</evidence>
<dbReference type="Pfam" id="PF05553">
    <property type="entry name" value="DUF761"/>
    <property type="match status" value="1"/>
</dbReference>
<feature type="region of interest" description="Disordered" evidence="1">
    <location>
        <begin position="19"/>
        <end position="55"/>
    </location>
</feature>
<dbReference type="EMBL" id="SDAM02029540">
    <property type="protein sequence ID" value="KAH6756732.1"/>
    <property type="molecule type" value="Genomic_DNA"/>
</dbReference>
<evidence type="ECO:0000313" key="2">
    <source>
        <dbReference type="EMBL" id="KAH6756732.1"/>
    </source>
</evidence>
<dbReference type="Proteomes" id="UP001190926">
    <property type="component" value="Unassembled WGS sequence"/>
</dbReference>
<dbReference type="AlphaFoldDB" id="A0AAD4IPI7"/>
<comment type="caution">
    <text evidence="2">The sequence shown here is derived from an EMBL/GenBank/DDBJ whole genome shotgun (WGS) entry which is preliminary data.</text>
</comment>
<proteinExistence type="predicted"/>
<gene>
    <name evidence="2" type="ORF">C2S53_000822</name>
</gene>
<protein>
    <submittedName>
        <fullName evidence="2">Cotton fiber protein</fullName>
    </submittedName>
</protein>
<dbReference type="PANTHER" id="PTHR33098:SF46">
    <property type="entry name" value="COTTON FIBER PROTEIN"/>
    <property type="match status" value="1"/>
</dbReference>
<name>A0AAD4IPI7_PERFH</name>
<feature type="compositionally biased region" description="Basic and acidic residues" evidence="1">
    <location>
        <begin position="23"/>
        <end position="39"/>
    </location>
</feature>
<dbReference type="InterPro" id="IPR008480">
    <property type="entry name" value="DUF761_pln"/>
</dbReference>
<organism evidence="2 3">
    <name type="scientific">Perilla frutescens var. hirtella</name>
    <name type="common">Perilla citriodora</name>
    <name type="synonym">Perilla setoyensis</name>
    <dbReference type="NCBI Taxonomy" id="608512"/>
    <lineage>
        <taxon>Eukaryota</taxon>
        <taxon>Viridiplantae</taxon>
        <taxon>Streptophyta</taxon>
        <taxon>Embryophyta</taxon>
        <taxon>Tracheophyta</taxon>
        <taxon>Spermatophyta</taxon>
        <taxon>Magnoliopsida</taxon>
        <taxon>eudicotyledons</taxon>
        <taxon>Gunneridae</taxon>
        <taxon>Pentapetalae</taxon>
        <taxon>asterids</taxon>
        <taxon>lamiids</taxon>
        <taxon>Lamiales</taxon>
        <taxon>Lamiaceae</taxon>
        <taxon>Nepetoideae</taxon>
        <taxon>Elsholtzieae</taxon>
        <taxon>Perilla</taxon>
    </lineage>
</organism>
<dbReference type="PANTHER" id="PTHR33098">
    <property type="entry name" value="COTTON FIBER (DUF761)"/>
    <property type="match status" value="1"/>
</dbReference>